<evidence type="ECO:0000313" key="5">
    <source>
        <dbReference type="EMBL" id="WCT73773.1"/>
    </source>
</evidence>
<dbReference type="EMBL" id="CP117411">
    <property type="protein sequence ID" value="WCT73773.1"/>
    <property type="molecule type" value="Genomic_DNA"/>
</dbReference>
<evidence type="ECO:0000256" key="3">
    <source>
        <dbReference type="RuleBase" id="RU003345"/>
    </source>
</evidence>
<dbReference type="InterPro" id="IPR016163">
    <property type="entry name" value="Ald_DH_C"/>
</dbReference>
<dbReference type="InterPro" id="IPR016162">
    <property type="entry name" value="Ald_DH_N"/>
</dbReference>
<proteinExistence type="inferred from homology"/>
<dbReference type="CDD" id="cd07106">
    <property type="entry name" value="ALDH_AldA-AAD23400"/>
    <property type="match status" value="1"/>
</dbReference>
<feature type="domain" description="Aldehyde dehydrogenase" evidence="4">
    <location>
        <begin position="16"/>
        <end position="461"/>
    </location>
</feature>
<organism evidence="5 6">
    <name type="scientific">Sphingomonas naphthae</name>
    <dbReference type="NCBI Taxonomy" id="1813468"/>
    <lineage>
        <taxon>Bacteria</taxon>
        <taxon>Pseudomonadati</taxon>
        <taxon>Pseudomonadota</taxon>
        <taxon>Alphaproteobacteria</taxon>
        <taxon>Sphingomonadales</taxon>
        <taxon>Sphingomonadaceae</taxon>
        <taxon>Sphingomonas</taxon>
    </lineage>
</organism>
<dbReference type="InterPro" id="IPR044086">
    <property type="entry name" value="LUC3-like"/>
</dbReference>
<dbReference type="Pfam" id="PF00171">
    <property type="entry name" value="Aldedh"/>
    <property type="match status" value="1"/>
</dbReference>
<sequence>MAYKLLIDGKLVDGAATLDVIDPATGAVFETCARADAAQLDEAVAAAKRAFPAWSALPHAERRVYLERLADAMEARFAEFCTLLTREQGKPTPQAQFEIGGTVAALRYFAAQDLPIELIRETEQEKIVEQRIPLGVIAAITPWNFPIILLMLKLAPALAIGNTMVAKPAPSTPLTTALFGELAADILPPGVLNVIVDANDLGARLTDHPDVAKVSFTGSTATGKRVMASAAGTLKRLTLELGGNDAAIILDDADVKTVAPKVFDAAMINAGQVCLAVKRVYAPRPMMDALCAEFARLGAEAVVDDGLNQGATIGPVQNKAQYDKVLALIDEAKSEGRVVVGGEPLGRDGYFIAPTVIRDLPDDARLVREEQFGPVFPVLAYDDLDEVIARANDSDFGLGGTIWTSDPDRGMAVALRIHSGTVWVNKHLDMPFDIPFGGAKQSGLGREQGVDGMKEFTQAKIINIAKR</sequence>
<dbReference type="InterPro" id="IPR029510">
    <property type="entry name" value="Ald_DH_CS_GLU"/>
</dbReference>
<evidence type="ECO:0000313" key="6">
    <source>
        <dbReference type="Proteomes" id="UP001220395"/>
    </source>
</evidence>
<evidence type="ECO:0000256" key="2">
    <source>
        <dbReference type="PROSITE-ProRule" id="PRU10007"/>
    </source>
</evidence>
<dbReference type="Gene3D" id="3.40.309.10">
    <property type="entry name" value="Aldehyde Dehydrogenase, Chain A, domain 2"/>
    <property type="match status" value="1"/>
</dbReference>
<protein>
    <submittedName>
        <fullName evidence="5">Aldehyde dehydrogenase family protein</fullName>
    </submittedName>
</protein>
<comment type="similarity">
    <text evidence="3">Belongs to the aldehyde dehydrogenase family.</text>
</comment>
<name>A0ABY7TKL4_9SPHN</name>
<dbReference type="Proteomes" id="UP001220395">
    <property type="component" value="Chromosome"/>
</dbReference>
<feature type="active site" evidence="2">
    <location>
        <position position="240"/>
    </location>
</feature>
<evidence type="ECO:0000259" key="4">
    <source>
        <dbReference type="Pfam" id="PF00171"/>
    </source>
</evidence>
<reference evidence="5 6" key="1">
    <citation type="submission" date="2023-02" db="EMBL/GenBank/DDBJ databases">
        <title>Genome sequence of Sphingomonas naphthae.</title>
        <authorList>
            <person name="Kim S."/>
            <person name="Heo J."/>
            <person name="Kwon S.-W."/>
        </authorList>
    </citation>
    <scope>NUCLEOTIDE SEQUENCE [LARGE SCALE GENOMIC DNA]</scope>
    <source>
        <strain evidence="5 6">KACC 18716</strain>
    </source>
</reference>
<dbReference type="InterPro" id="IPR015590">
    <property type="entry name" value="Aldehyde_DH_dom"/>
</dbReference>
<dbReference type="PANTHER" id="PTHR11699">
    <property type="entry name" value="ALDEHYDE DEHYDROGENASE-RELATED"/>
    <property type="match status" value="1"/>
</dbReference>
<dbReference type="RefSeq" id="WP_273688274.1">
    <property type="nucleotide sequence ID" value="NZ_CP117411.1"/>
</dbReference>
<dbReference type="InterPro" id="IPR016161">
    <property type="entry name" value="Ald_DH/histidinol_DH"/>
</dbReference>
<keyword evidence="1 3" id="KW-0560">Oxidoreductase</keyword>
<dbReference type="SUPFAM" id="SSF53720">
    <property type="entry name" value="ALDH-like"/>
    <property type="match status" value="1"/>
</dbReference>
<dbReference type="Gene3D" id="3.40.605.10">
    <property type="entry name" value="Aldehyde Dehydrogenase, Chain A, domain 1"/>
    <property type="match status" value="1"/>
</dbReference>
<keyword evidence="6" id="KW-1185">Reference proteome</keyword>
<evidence type="ECO:0000256" key="1">
    <source>
        <dbReference type="ARBA" id="ARBA00023002"/>
    </source>
</evidence>
<gene>
    <name evidence="5" type="ORF">PQ455_00640</name>
</gene>
<accession>A0ABY7TKL4</accession>
<dbReference type="PROSITE" id="PS00687">
    <property type="entry name" value="ALDEHYDE_DEHYDR_GLU"/>
    <property type="match status" value="1"/>
</dbReference>